<feature type="disulfide bond" evidence="10">
    <location>
        <begin position="179"/>
        <end position="194"/>
    </location>
</feature>
<dbReference type="SMART" id="SM00042">
    <property type="entry name" value="CUB"/>
    <property type="match status" value="3"/>
</dbReference>
<feature type="disulfide bond" evidence="9">
    <location>
        <begin position="2188"/>
        <end position="2197"/>
    </location>
</feature>
<dbReference type="Pfam" id="PF12947">
    <property type="entry name" value="EGF_3"/>
    <property type="match status" value="1"/>
</dbReference>
<dbReference type="SMART" id="SM00192">
    <property type="entry name" value="LDLa"/>
    <property type="match status" value="1"/>
</dbReference>
<dbReference type="Gene3D" id="2.60.120.290">
    <property type="entry name" value="Spermadhesin, CUB domain"/>
    <property type="match status" value="3"/>
</dbReference>
<dbReference type="Pfam" id="PF00084">
    <property type="entry name" value="Sushi"/>
    <property type="match status" value="6"/>
</dbReference>
<feature type="domain" description="EGF-like" evidence="15">
    <location>
        <begin position="2237"/>
        <end position="2273"/>
    </location>
</feature>
<comment type="caution">
    <text evidence="9">Lacks conserved residue(s) required for the propagation of feature annotation.</text>
</comment>
<evidence type="ECO:0000256" key="1">
    <source>
        <dbReference type="ARBA" id="ARBA00022536"/>
    </source>
</evidence>
<evidence type="ECO:0000259" key="14">
    <source>
        <dbReference type="PROSITE" id="PS50022"/>
    </source>
</evidence>
<dbReference type="SMART" id="SM00181">
    <property type="entry name" value="EGF"/>
    <property type="match status" value="19"/>
</dbReference>
<dbReference type="InterPro" id="IPR000859">
    <property type="entry name" value="CUB_dom"/>
</dbReference>
<feature type="disulfide bond" evidence="9">
    <location>
        <begin position="2150"/>
        <end position="2159"/>
    </location>
</feature>
<feature type="disulfide bond" evidence="9">
    <location>
        <begin position="2341"/>
        <end position="2350"/>
    </location>
</feature>
<feature type="domain" description="EGF-like" evidence="15">
    <location>
        <begin position="2122"/>
        <end position="2160"/>
    </location>
</feature>
<feature type="disulfide bond" evidence="11">
    <location>
        <begin position="674"/>
        <end position="717"/>
    </location>
</feature>
<dbReference type="SUPFAM" id="SSF57196">
    <property type="entry name" value="EGF/Laminin"/>
    <property type="match status" value="10"/>
</dbReference>
<feature type="disulfide bond" evidence="9">
    <location>
        <begin position="2263"/>
        <end position="2272"/>
    </location>
</feature>
<feature type="domain" description="Sushi" evidence="18">
    <location>
        <begin position="611"/>
        <end position="671"/>
    </location>
</feature>
<feature type="domain" description="HYR" evidence="17">
    <location>
        <begin position="2777"/>
        <end position="2859"/>
    </location>
</feature>
<dbReference type="SMART" id="SM00032">
    <property type="entry name" value="CCP"/>
    <property type="match status" value="9"/>
</dbReference>
<feature type="domain" description="HYR" evidence="17">
    <location>
        <begin position="1438"/>
        <end position="1524"/>
    </location>
</feature>
<evidence type="ECO:0000256" key="6">
    <source>
        <dbReference type="ARBA" id="ARBA00023157"/>
    </source>
</evidence>
<dbReference type="InterPro" id="IPR036055">
    <property type="entry name" value="LDL_receptor-like_sf"/>
</dbReference>
<dbReference type="Pfam" id="PF12661">
    <property type="entry name" value="hEGF"/>
    <property type="match status" value="2"/>
</dbReference>
<feature type="domain" description="CUB" evidence="13">
    <location>
        <begin position="434"/>
        <end position="549"/>
    </location>
</feature>
<feature type="domain" description="F5/8 type C" evidence="14">
    <location>
        <begin position="1271"/>
        <end position="1417"/>
    </location>
</feature>
<evidence type="ECO:0000256" key="4">
    <source>
        <dbReference type="ARBA" id="ARBA00022737"/>
    </source>
</evidence>
<evidence type="ECO:0000313" key="20">
    <source>
        <dbReference type="WBParaSite" id="TCONS_00015388.p1"/>
    </source>
</evidence>
<dbReference type="PANTHER" id="PTHR45836">
    <property type="entry name" value="SLIT HOMOLOG"/>
    <property type="match status" value="1"/>
</dbReference>
<feature type="disulfide bond" evidence="9">
    <location>
        <begin position="2535"/>
        <end position="2544"/>
    </location>
</feature>
<dbReference type="SUPFAM" id="SSF57535">
    <property type="entry name" value="Complement control module/SCR domain"/>
    <property type="match status" value="6"/>
</dbReference>
<dbReference type="InterPro" id="IPR001881">
    <property type="entry name" value="EGF-like_Ca-bd_dom"/>
</dbReference>
<dbReference type="SUPFAM" id="SSF49785">
    <property type="entry name" value="Galactose-binding domain-like"/>
    <property type="match status" value="1"/>
</dbReference>
<dbReference type="SUPFAM" id="SSF57184">
    <property type="entry name" value="Growth factor receptor domain"/>
    <property type="match status" value="5"/>
</dbReference>
<keyword evidence="7" id="KW-0325">Glycoprotein</keyword>
<dbReference type="Pfam" id="PF00431">
    <property type="entry name" value="CUB"/>
    <property type="match status" value="3"/>
</dbReference>
<evidence type="ECO:0000256" key="9">
    <source>
        <dbReference type="PROSITE-ProRule" id="PRU00076"/>
    </source>
</evidence>
<feature type="domain" description="EGF-like" evidence="15">
    <location>
        <begin position="2044"/>
        <end position="2080"/>
    </location>
</feature>
<dbReference type="InterPro" id="IPR018097">
    <property type="entry name" value="EGF_Ca-bd_CS"/>
</dbReference>
<dbReference type="Pfam" id="PF07645">
    <property type="entry name" value="EGF_CA"/>
    <property type="match status" value="2"/>
</dbReference>
<feature type="disulfide bond" evidence="9">
    <location>
        <begin position="3353"/>
        <end position="3363"/>
    </location>
</feature>
<dbReference type="FunFam" id="2.10.25.10:FF:000699">
    <property type="entry name" value="Uncharacterized protein, isoform C"/>
    <property type="match status" value="1"/>
</dbReference>
<feature type="domain" description="CUB" evidence="13">
    <location>
        <begin position="320"/>
        <end position="433"/>
    </location>
</feature>
<feature type="domain" description="EGF-like" evidence="15">
    <location>
        <begin position="2082"/>
        <end position="2120"/>
    </location>
</feature>
<dbReference type="InterPro" id="IPR013320">
    <property type="entry name" value="ConA-like_dom_sf"/>
</dbReference>
<dbReference type="Gene3D" id="2.10.70.10">
    <property type="entry name" value="Complement Module, domain 1"/>
    <property type="match status" value="6"/>
</dbReference>
<dbReference type="PROSITE" id="PS00022">
    <property type="entry name" value="EGF_1"/>
    <property type="match status" value="15"/>
</dbReference>
<feature type="disulfide bond" evidence="9">
    <location>
        <begin position="2032"/>
        <end position="2041"/>
    </location>
</feature>
<feature type="domain" description="EGF-like" evidence="15">
    <location>
        <begin position="957"/>
        <end position="993"/>
    </location>
</feature>
<feature type="domain" description="Sushi" evidence="18">
    <location>
        <begin position="2860"/>
        <end position="2929"/>
    </location>
</feature>
<dbReference type="PROSITE" id="PS50041">
    <property type="entry name" value="C_TYPE_LECTIN_2"/>
    <property type="match status" value="1"/>
</dbReference>
<dbReference type="Gene3D" id="2.60.120.200">
    <property type="match status" value="1"/>
</dbReference>
<feature type="domain" description="Sushi" evidence="18">
    <location>
        <begin position="1022"/>
        <end position="1081"/>
    </location>
</feature>
<feature type="domain" description="EGF-like" evidence="15">
    <location>
        <begin position="2470"/>
        <end position="2507"/>
    </location>
</feature>
<feature type="disulfide bond" evidence="9">
    <location>
        <begin position="2301"/>
        <end position="2310"/>
    </location>
</feature>
<dbReference type="CDD" id="cd00041">
    <property type="entry name" value="CUB"/>
    <property type="match status" value="3"/>
</dbReference>
<evidence type="ECO:0000259" key="16">
    <source>
        <dbReference type="PROSITE" id="PS50041"/>
    </source>
</evidence>
<dbReference type="InterPro" id="IPR035914">
    <property type="entry name" value="Sperma_CUB_dom_sf"/>
</dbReference>
<keyword evidence="2 12" id="KW-0812">Transmembrane</keyword>
<dbReference type="Proteomes" id="UP000035681">
    <property type="component" value="Unplaced"/>
</dbReference>
<feature type="transmembrane region" description="Helical" evidence="12">
    <location>
        <begin position="3395"/>
        <end position="3418"/>
    </location>
</feature>
<feature type="domain" description="C-type lectin" evidence="16">
    <location>
        <begin position="33"/>
        <end position="156"/>
    </location>
</feature>
<feature type="disulfide bond" evidence="9">
    <location>
        <begin position="2070"/>
        <end position="2079"/>
    </location>
</feature>
<dbReference type="CDD" id="cd00112">
    <property type="entry name" value="LDLa"/>
    <property type="match status" value="1"/>
</dbReference>
<dbReference type="FunFam" id="2.10.25.10:FF:000472">
    <property type="entry name" value="Uncharacterized protein, isoform A"/>
    <property type="match status" value="2"/>
</dbReference>
<evidence type="ECO:0000256" key="7">
    <source>
        <dbReference type="ARBA" id="ARBA00023180"/>
    </source>
</evidence>
<dbReference type="FunFam" id="2.10.50.10:FF:000018">
    <property type="entry name" value="Sushi, von Willebrand factor type A, EGF and pentraxin domain-containing 1"/>
    <property type="match status" value="1"/>
</dbReference>
<feature type="domain" description="EGF-like" evidence="15">
    <location>
        <begin position="2162"/>
        <end position="2198"/>
    </location>
</feature>
<dbReference type="InterPro" id="IPR016187">
    <property type="entry name" value="CTDL_fold"/>
</dbReference>
<feature type="disulfide bond" evidence="9">
    <location>
        <begin position="2322"/>
        <end position="2339"/>
    </location>
</feature>
<keyword evidence="1 9" id="KW-0245">EGF-like domain</keyword>
<dbReference type="PROSITE" id="PS00010">
    <property type="entry name" value="ASX_HYDROXYL"/>
    <property type="match status" value="7"/>
</dbReference>
<feature type="disulfide bond" evidence="10">
    <location>
        <begin position="167"/>
        <end position="185"/>
    </location>
</feature>
<feature type="disulfide bond" evidence="9">
    <location>
        <begin position="2225"/>
        <end position="2234"/>
    </location>
</feature>
<evidence type="ECO:0000259" key="13">
    <source>
        <dbReference type="PROSITE" id="PS01180"/>
    </source>
</evidence>
<feature type="disulfide bond" evidence="10">
    <location>
        <begin position="160"/>
        <end position="172"/>
    </location>
</feature>
<dbReference type="Gene3D" id="2.60.120.260">
    <property type="entry name" value="Galactose-binding domain-like"/>
    <property type="match status" value="1"/>
</dbReference>
<organism evidence="19 20">
    <name type="scientific">Strongyloides stercoralis</name>
    <name type="common">Threadworm</name>
    <dbReference type="NCBI Taxonomy" id="6248"/>
    <lineage>
        <taxon>Eukaryota</taxon>
        <taxon>Metazoa</taxon>
        <taxon>Ecdysozoa</taxon>
        <taxon>Nematoda</taxon>
        <taxon>Chromadorea</taxon>
        <taxon>Rhabditida</taxon>
        <taxon>Tylenchina</taxon>
        <taxon>Panagrolaimomorpha</taxon>
        <taxon>Strongyloidoidea</taxon>
        <taxon>Strongyloididae</taxon>
        <taxon>Strongyloides</taxon>
    </lineage>
</organism>
<feature type="domain" description="CUB" evidence="13">
    <location>
        <begin position="203"/>
        <end position="316"/>
    </location>
</feature>
<dbReference type="PROSITE" id="PS01209">
    <property type="entry name" value="LDLRA_1"/>
    <property type="match status" value="1"/>
</dbReference>
<feature type="domain" description="EGF-like" evidence="15">
    <location>
        <begin position="2006"/>
        <end position="2042"/>
    </location>
</feature>
<evidence type="ECO:0000256" key="11">
    <source>
        <dbReference type="PROSITE-ProRule" id="PRU00302"/>
    </source>
</evidence>
<keyword evidence="3" id="KW-0732">Signal</keyword>
<dbReference type="CDD" id="cd00057">
    <property type="entry name" value="FA58C"/>
    <property type="match status" value="1"/>
</dbReference>
<evidence type="ECO:0000256" key="3">
    <source>
        <dbReference type="ARBA" id="ARBA00022729"/>
    </source>
</evidence>
<dbReference type="InterPro" id="IPR024731">
    <property type="entry name" value="NELL2-like_EGF"/>
</dbReference>
<feature type="disulfide bond" evidence="11">
    <location>
        <begin position="1052"/>
        <end position="1079"/>
    </location>
</feature>
<keyword evidence="6 9" id="KW-1015">Disulfide bond</keyword>
<keyword evidence="12" id="KW-0472">Membrane</keyword>
<dbReference type="SUPFAM" id="SSF56436">
    <property type="entry name" value="C-type lectin-like"/>
    <property type="match status" value="1"/>
</dbReference>
<feature type="domain" description="Sushi" evidence="18">
    <location>
        <begin position="1156"/>
        <end position="1221"/>
    </location>
</feature>
<dbReference type="InterPro" id="IPR016186">
    <property type="entry name" value="C-type_lectin-like/link_sf"/>
</dbReference>
<dbReference type="SMART" id="SM01411">
    <property type="entry name" value="Ephrin_rec_like"/>
    <property type="match status" value="7"/>
</dbReference>
<dbReference type="InterPro" id="IPR002172">
    <property type="entry name" value="LDrepeatLR_classA_rpt"/>
</dbReference>
<evidence type="ECO:0000256" key="8">
    <source>
        <dbReference type="PROSITE-ProRule" id="PRU00059"/>
    </source>
</evidence>
<dbReference type="InterPro" id="IPR049883">
    <property type="entry name" value="NOTCH1_EGF-like"/>
</dbReference>
<feature type="disulfide bond" evidence="9">
    <location>
        <begin position="2110"/>
        <end position="2119"/>
    </location>
</feature>
<evidence type="ECO:0000256" key="2">
    <source>
        <dbReference type="ARBA" id="ARBA00022692"/>
    </source>
</evidence>
<dbReference type="CDD" id="cd00037">
    <property type="entry name" value="CLECT"/>
    <property type="match status" value="1"/>
</dbReference>
<dbReference type="Pfam" id="PF07699">
    <property type="entry name" value="Ephrin_rec_like"/>
    <property type="match status" value="7"/>
</dbReference>
<dbReference type="InterPro" id="IPR009030">
    <property type="entry name" value="Growth_fac_rcpt_cys_sf"/>
</dbReference>
<dbReference type="Gene3D" id="2.10.50.10">
    <property type="entry name" value="Tumor Necrosis Factor Receptor, subunit A, domain 2"/>
    <property type="match status" value="4"/>
</dbReference>
<reference evidence="20" key="1">
    <citation type="submission" date="2024-02" db="UniProtKB">
        <authorList>
            <consortium name="WormBaseParasite"/>
        </authorList>
    </citation>
    <scope>IDENTIFICATION</scope>
</reference>
<dbReference type="PROSITE" id="PS50923">
    <property type="entry name" value="SUSHI"/>
    <property type="match status" value="6"/>
</dbReference>
<feature type="domain" description="EGF-like" evidence="15">
    <location>
        <begin position="2275"/>
        <end position="2311"/>
    </location>
</feature>
<dbReference type="GO" id="GO:0009986">
    <property type="term" value="C:cell surface"/>
    <property type="evidence" value="ECO:0007669"/>
    <property type="project" value="TreeGrafter"/>
</dbReference>
<protein>
    <submittedName>
        <fullName evidence="20">Sushi, von Willebrand factor type A, EGF and pentraxin domain-containing protein 1</fullName>
    </submittedName>
</protein>
<sequence length="3527" mass="395935">CNKLEENGTSIHDISSNFMDSIGMHCPDNWMLIGGKCYKIFNEKKSWWQGLFTCQRYGSYLAKIDNKNENDFIGSILSNNTNNNNNNKYWLGLTKDDSIEDDVTFTWSNGINANIYAGFWDIKQPNYHDGSCVFYNKKSNSWFLGPCNELLPFICQIDACPQNTFFCQTGQCISETYHCNGYDNCGDFSDELNCPTANDNIDCLKYFTDLSGTLQTPNFPLPYRGNSNCKYVIQVPENYRIQLVFEEFDTEENTDLVSIIDGGPAENTSFAIATLSGKKKNANDLFYTSSTNSLIIRFRSDSSAQGKGFKAKWTSININCGGELNAHTYIQKFNSPDYGKLSGYPNGLECVWIIKGIDGDLLSLTIENLDIEKDKDYLIIQDGDKPNSPILSKFTGKNEFKRLIISTQKNLYIYFSSDFKGNGKGFQIAYKRGCDNTISSTFGEIVSPGFLSVPYPTGKRCTYNIDMEPSAILPLTLSFNTFNIHKDDLLQIYTNNDINESGKIHSLNGFNNQNIPPSHIFIDSNKAYITFLMNSIQKGSGFNITFSQNCHSLKTPTSVTQTTKNTPFGYKVTVTCPIGYEFINGRGDQFDIECQMGGKWKETFVPDCQPKYCTGIPQILNGVAFEVTNNSYLGVIKYACKDGFYFDSKKEFEEITCTEEGKWGEVPKCVAKNCPPLPLFYNGERSLIRGFEFNEGSLYQYKCDEGYEKIGSEYLVCQSNGEWSYSQPYCKKLSCNNIPTIKDGTFDVTSLEFGEKALLRCNHGFISNNDNEIECTSNLTISGSPSCVDINECALEMDYCDKSTTYCHNIPGSYDCFCKDGFEIPKKCKNSNRILFNDIHGQINMNDNSICSDEDGIIRLTFLSLQLLDSFVIGSVERSELYIEVRVSGKISHKPKVYNFDNTTNILKLEKNSTKTIVNLKEAIQFKVFELYIHNHKTSDNCIYLELNGCDKTFCQDINECLINNGYCDHICINTIGGHECKCREGYDLFTFDGQNNLFVKEGETASNDLDVYRFNKTCVVKKCPPLSGPENGNVYVDKYDNSFGAIAFFQCNIGYYIVGKVKIGCQSDGTWNGTVPTCVPIQCEGLKNNSAIGLFITPGKDYIEYGEKVNILCTQQHRPLPKTPMASFRQCIYDPNNELQKDYWLSGVEPDCPLIECGPLPLLSGGYFDGIEESSYKVGTILTLSCRFGYKLIGKSSYDDNWVRCQADGTWDLGDMRCEGPICVDPGYPADGYTILESVEEGAIGKIGCNKKGYAPMPTDKIFCKTDVLCPLSEDVGISSGFIPDSAFTDSSHSSIPGYEPHKVRMSSTGWCGKEDSFIFLSIDLQKTYVITSFRISGVAGSGSLKGHITKFQLFYKNEPGENFEKYPIHFTTPKDGNHNKMYEFYLTPPIKGRYLLIGNDEFDTNPCMKIDVKGCLNLNDNSNIFVGWNTSVPECIDVTPPEFYNCPNEEIFTLSDNFGHSLPIYYEIPKAKDNSGYISWIKVEPEGFEPGKMIKQNMDVTYTAYDYSGNYNKCVVKLRIPDKQPPVVKCPESYLLSAHHDEISRMLYFNESSVRLIIQDISEIKSVTFNPTHYELQLMKHVQVKVTVEDIYNNINDCQFQIALLPEPCSVDSLYNSKNVIKKCLIDNKSGVTLCQIECENGYQFIDSQNIPKEFTCRNGVWLPSNEAPSCIKIPDTPAPYHLKVSMDYTIDGIMNDNLVENCLEEYSLHTNKLFDELNSILSSRCSSSVQIYVKILHANFYKNNERTITGNYTIEILPSVQKEVFYELCGLTLRTIFDIRIPGATIPVKKLLTISNDEINNDDRKKCPSINVGKTYTDQGFHCHHGSVLRKKFNEELPQCLLCSKGTYYSENSCLLCPHGYYQDEEGKVGCKQCPTETFTSSMGTISRSSCLAVCGYGMYSNSGMIPCKQCDRHTYTNTPGIGGFKRCYTCPQGTYTSRIGSNGVESCKKPCEPGYFSTSGLEPCSKCPKNYYQPLNGQQQCTECPDDTESSIDGSSNIDECKVISCDNMKCQNNGECVVRNHRTVCDCKPGFTGKYCEREMSLCDNNPCQNKGRCENYKGAFKCSCQLGFSGDRCQYAPDDCVGVECPNGGVCQDLPGIGNYKCICRSGFNGPNCEEISDICEAIEPCKNGAKCIPLQLGRYKCRCNDGWEGHNCEINTDDCAINPCAFNATCTDLINDFHCNCPDGFTGKRCEEKIDICQVNPCYHGSCVDSLFTRKCICHPGWEGEACDININECLVNPCKNDGLCIDLVNDFECQCLPGFYGSTCQYEVNYCALESCSNDGICKNEQNSFKCECPNGFNGTRCENNIDECKMSKCDFEGTLKCVDDINKYECICKKGFIGKYCDKKVDECEKNPCYNNGICYTENSETKCKCSKGWQGDYCQEEINMCLILSNPCQNNGQCIPLPNESYYCSCPDGVSGSNCQHLPNLCLGEPCLNGGTCFSNGTYSECKCSPLYTGDGCQYKIDTCNDDFCKNGGECINEQNDSFKCKCQPGFTGDNCEINIDNCYSNNCPATAYCIDQINNYECLCPFNKTGLACDKLVDVDYDLKFMDGIEISEASLSVPIQFSGNGLSISLWVKFDYGINGGGSIFTLYNSENPNYDKNSKEILRISDKGCFANLFNNEEKITLRFPQNQIINDGNWNHISFIWNGLDGTGTYSLIWNSIRIVQDTGNGQGKFLNGNYWIKLGSNIDDDKKFVGSITRVNLWNRVINFDTEIPLIVKDCQGAEDIFDGLVTRFTGYNKISGKVERVQKSTCGRRNINEKKNVVTLNYEKEIIVKNCPHDILISTNKRQTNVTWDEPIFESSLGLQITKIDNNLRPGQVFVPGNYMVLYIAKDEKNNVGECHFNIYVSPNNCTQPDDPINGIQACESWGPNNRYKACSITCHDGYEFPIEAPSFYSCSAEGIWRPNINQNIFRYPNCAKSHNANRVIRINVNFPNSGLCNNAAKNALGEKILQRLQYFNTKWKICNEKLSDFDNNYDSCSHLNVTVECIKKINNRVRRDDDNDIPNQIYNVSIEIGVKRDSETSKNINIIDLLQSEILLNDLFNLNQVIPNGIPDLNSLNINNVYYCGFGTILKNDVCVPCGPGMAYNIKKNICEYCPIGSYQSREGEISCILCPNTTTTIGVGSITPDECKPSCEPGHYFNTQTSICEECGVGMYQPEKGKFNCYACGVGQTTLSSTSITIDDCRDECPDGEQMTISGVCQPCSIGSYRTKGQHRQCELCPEGTTTESTHSINKEQCNLPKCMPGQYLYSAEKKCQLCPRGTYQDNEEQIKCKICPTDHTTASEGATHESQCYSTNQCETGENDCSWHAICKDLPDDGDVPSYECTCKPGYRGNGTLCIDSCTNYCLNDGVCKKNTQGSVECICKETFSGDRCEIRFQPKQQKLIIITVSIVAVVVIFIIIIVIFWMNQYRFNRIKHYNEKDKPQFGNSVGINSNFVYGTTNLQQSLNVGLEMKHNLGNNGVITRPVGFYYEDDEEYSETNVVKKENDNTDIRHDRFSQMSEELKNNDQETLNHGH</sequence>
<dbReference type="PROSITE" id="PS01187">
    <property type="entry name" value="EGF_CA"/>
    <property type="match status" value="5"/>
</dbReference>
<dbReference type="SMART" id="SM00034">
    <property type="entry name" value="CLECT"/>
    <property type="match status" value="1"/>
</dbReference>
<evidence type="ECO:0000256" key="5">
    <source>
        <dbReference type="ARBA" id="ARBA00022989"/>
    </source>
</evidence>
<feature type="domain" description="Sushi" evidence="18">
    <location>
        <begin position="672"/>
        <end position="732"/>
    </location>
</feature>
<proteinExistence type="predicted"/>
<evidence type="ECO:0000259" key="18">
    <source>
        <dbReference type="PROSITE" id="PS50923"/>
    </source>
</evidence>
<dbReference type="InterPro" id="IPR000152">
    <property type="entry name" value="EGF-type_Asp/Asn_hydroxyl_site"/>
</dbReference>
<feature type="disulfide bond" evidence="9">
    <location>
        <begin position="2497"/>
        <end position="2506"/>
    </location>
</feature>
<dbReference type="PROSITE" id="PS01186">
    <property type="entry name" value="EGF_2"/>
    <property type="match status" value="12"/>
</dbReference>
<dbReference type="InterPro" id="IPR001304">
    <property type="entry name" value="C-type_lectin-like"/>
</dbReference>
<name>A0AAF5DMT4_STRER</name>
<feature type="domain" description="EGF-like" evidence="15">
    <location>
        <begin position="2432"/>
        <end position="2468"/>
    </location>
</feature>
<dbReference type="SUPFAM" id="SSF49899">
    <property type="entry name" value="Concanavalin A-like lectins/glucanases"/>
    <property type="match status" value="1"/>
</dbReference>
<dbReference type="InterPro" id="IPR051355">
    <property type="entry name" value="Notch/Slit_guidance"/>
</dbReference>
<dbReference type="CDD" id="cd00033">
    <property type="entry name" value="CCP"/>
    <property type="match status" value="4"/>
</dbReference>
<dbReference type="PROSITE" id="PS50022">
    <property type="entry name" value="FA58C_3"/>
    <property type="match status" value="1"/>
</dbReference>
<feature type="domain" description="EGF-like" evidence="15">
    <location>
        <begin position="3305"/>
        <end position="3348"/>
    </location>
</feature>
<feature type="disulfide bond" evidence="9">
    <location>
        <begin position="2420"/>
        <end position="2429"/>
    </location>
</feature>
<dbReference type="InterPro" id="IPR011641">
    <property type="entry name" value="Tyr-kin_ephrin_A/B_rcpt-like"/>
</dbReference>
<evidence type="ECO:0000313" key="19">
    <source>
        <dbReference type="Proteomes" id="UP000035681"/>
    </source>
</evidence>
<dbReference type="GO" id="GO:0007411">
    <property type="term" value="P:axon guidance"/>
    <property type="evidence" value="ECO:0007669"/>
    <property type="project" value="TreeGrafter"/>
</dbReference>
<feature type="domain" description="EGF-like" evidence="15">
    <location>
        <begin position="2353"/>
        <end position="2389"/>
    </location>
</feature>
<evidence type="ECO:0000259" key="17">
    <source>
        <dbReference type="PROSITE" id="PS50825"/>
    </source>
</evidence>
<dbReference type="Pfam" id="PF13385">
    <property type="entry name" value="Laminin_G_3"/>
    <property type="match status" value="1"/>
</dbReference>
<evidence type="ECO:0000256" key="10">
    <source>
        <dbReference type="PROSITE-ProRule" id="PRU00124"/>
    </source>
</evidence>
<feature type="disulfide bond" evidence="9">
    <location>
        <begin position="3375"/>
        <end position="3384"/>
    </location>
</feature>
<dbReference type="GO" id="GO:0043235">
    <property type="term" value="C:receptor complex"/>
    <property type="evidence" value="ECO:0007669"/>
    <property type="project" value="TreeGrafter"/>
</dbReference>
<dbReference type="GO" id="GO:0007219">
    <property type="term" value="P:Notch signaling pathway"/>
    <property type="evidence" value="ECO:0007669"/>
    <property type="project" value="TreeGrafter"/>
</dbReference>
<dbReference type="CDD" id="cd00054">
    <property type="entry name" value="EGF_CA"/>
    <property type="match status" value="13"/>
</dbReference>
<dbReference type="PROSITE" id="PS50068">
    <property type="entry name" value="LDLRA_2"/>
    <property type="match status" value="1"/>
</dbReference>
<feature type="domain" description="EGF-like" evidence="15">
    <location>
        <begin position="2313"/>
        <end position="2351"/>
    </location>
</feature>
<dbReference type="GO" id="GO:0005509">
    <property type="term" value="F:calcium ion binding"/>
    <property type="evidence" value="ECO:0007669"/>
    <property type="project" value="InterPro"/>
</dbReference>
<dbReference type="Gene3D" id="3.10.100.10">
    <property type="entry name" value="Mannose-Binding Protein A, subunit A"/>
    <property type="match status" value="1"/>
</dbReference>
<accession>A0AAF5DMT4</accession>
<evidence type="ECO:0000256" key="12">
    <source>
        <dbReference type="SAM" id="Phobius"/>
    </source>
</evidence>
<feature type="domain" description="EGF-like" evidence="15">
    <location>
        <begin position="3350"/>
        <end position="3385"/>
    </location>
</feature>
<feature type="disulfide bond" evidence="9">
    <location>
        <begin position="2458"/>
        <end position="2467"/>
    </location>
</feature>
<dbReference type="InterPro" id="IPR023415">
    <property type="entry name" value="LDLR_class-A_CS"/>
</dbReference>
<dbReference type="InterPro" id="IPR000421">
    <property type="entry name" value="FA58C"/>
</dbReference>
<dbReference type="Pfam" id="PF00008">
    <property type="entry name" value="EGF"/>
    <property type="match status" value="8"/>
</dbReference>
<evidence type="ECO:0000259" key="15">
    <source>
        <dbReference type="PROSITE" id="PS50026"/>
    </source>
</evidence>
<keyword evidence="19" id="KW-1185">Reference proteome</keyword>
<dbReference type="SUPFAM" id="SSF57424">
    <property type="entry name" value="LDL receptor-like module"/>
    <property type="match status" value="1"/>
</dbReference>
<keyword evidence="5 12" id="KW-1133">Transmembrane helix</keyword>
<feature type="disulfide bond" evidence="11">
    <location>
        <begin position="703"/>
        <end position="730"/>
    </location>
</feature>
<feature type="domain" description="Sushi" evidence="18">
    <location>
        <begin position="548"/>
        <end position="610"/>
    </location>
</feature>
<dbReference type="Pfam" id="PF02494">
    <property type="entry name" value="HYR"/>
    <property type="match status" value="2"/>
</dbReference>
<dbReference type="InterPro" id="IPR000436">
    <property type="entry name" value="Sushi_SCR_CCP_dom"/>
</dbReference>
<feature type="disulfide bond" evidence="9">
    <location>
        <begin position="2091"/>
        <end position="2108"/>
    </location>
</feature>
<dbReference type="SUPFAM" id="SSF49854">
    <property type="entry name" value="Spermadhesin, CUB domain"/>
    <property type="match status" value="3"/>
</dbReference>
<keyword evidence="11" id="KW-0768">Sushi</keyword>
<dbReference type="PROSITE" id="PS50825">
    <property type="entry name" value="HYR"/>
    <property type="match status" value="2"/>
</dbReference>
<dbReference type="InterPro" id="IPR003410">
    <property type="entry name" value="HYR_dom"/>
</dbReference>
<dbReference type="InterPro" id="IPR035976">
    <property type="entry name" value="Sushi/SCR/CCP_sf"/>
</dbReference>
<feature type="domain" description="EGF-like" evidence="15">
    <location>
        <begin position="2200"/>
        <end position="2235"/>
    </location>
</feature>
<dbReference type="WBParaSite" id="TCONS_00015388.p1">
    <property type="protein sequence ID" value="TCONS_00015388.p1"/>
    <property type="gene ID" value="XLOC_009650"/>
</dbReference>
<dbReference type="GO" id="GO:0005886">
    <property type="term" value="C:plasma membrane"/>
    <property type="evidence" value="ECO:0007669"/>
    <property type="project" value="TreeGrafter"/>
</dbReference>
<dbReference type="InterPro" id="IPR000742">
    <property type="entry name" value="EGF"/>
</dbReference>
<keyword evidence="4" id="KW-0677">Repeat</keyword>
<dbReference type="PANTHER" id="PTHR45836:SF23">
    <property type="entry name" value="NEUROGENIC LOCUS NOTCH HOMOLOG PROTEIN 1"/>
    <property type="match status" value="1"/>
</dbReference>
<dbReference type="PROSITE" id="PS01180">
    <property type="entry name" value="CUB"/>
    <property type="match status" value="3"/>
</dbReference>
<feature type="domain" description="EGF-like" evidence="15">
    <location>
        <begin position="2509"/>
        <end position="2545"/>
    </location>
</feature>
<feature type="disulfide bond" evidence="9">
    <location>
        <begin position="2204"/>
        <end position="2214"/>
    </location>
</feature>
<dbReference type="InterPro" id="IPR008979">
    <property type="entry name" value="Galactose-bd-like_sf"/>
</dbReference>
<feature type="disulfide bond" evidence="8">
    <location>
        <begin position="434"/>
        <end position="461"/>
    </location>
</feature>
<feature type="domain" description="EGF-like" evidence="15">
    <location>
        <begin position="2391"/>
        <end position="2430"/>
    </location>
</feature>
<dbReference type="Gene3D" id="2.10.25.10">
    <property type="entry name" value="Laminin"/>
    <property type="match status" value="18"/>
</dbReference>
<dbReference type="InterPro" id="IPR013032">
    <property type="entry name" value="EGF-like_CS"/>
</dbReference>
<dbReference type="PROSITE" id="PS50026">
    <property type="entry name" value="EGF_3"/>
    <property type="match status" value="17"/>
</dbReference>
<dbReference type="SMART" id="SM00179">
    <property type="entry name" value="EGF_CA"/>
    <property type="match status" value="16"/>
</dbReference>
<feature type="disulfide bond" evidence="9">
    <location>
        <begin position="2379"/>
        <end position="2388"/>
    </location>
</feature>
<dbReference type="SMART" id="SM00231">
    <property type="entry name" value="FA58C"/>
    <property type="match status" value="1"/>
</dbReference>